<feature type="compositionally biased region" description="Basic and acidic residues" evidence="1">
    <location>
        <begin position="328"/>
        <end position="351"/>
    </location>
</feature>
<feature type="region of interest" description="Disordered" evidence="1">
    <location>
        <begin position="303"/>
        <end position="351"/>
    </location>
</feature>
<dbReference type="Gene3D" id="3.90.550.10">
    <property type="entry name" value="Spore Coat Polysaccharide Biosynthesis Protein SpsA, Chain A"/>
    <property type="match status" value="2"/>
</dbReference>
<evidence type="ECO:0000313" key="3">
    <source>
        <dbReference type="EMBL" id="SHF31932.1"/>
    </source>
</evidence>
<feature type="domain" description="Glycosyltransferase 2-like" evidence="2">
    <location>
        <begin position="354"/>
        <end position="480"/>
    </location>
</feature>
<protein>
    <submittedName>
        <fullName evidence="3">Glycosyltransferase, GT2 family</fullName>
    </submittedName>
</protein>
<dbReference type="PANTHER" id="PTHR43179:SF7">
    <property type="entry name" value="RHAMNOSYLTRANSFERASE WBBL"/>
    <property type="match status" value="1"/>
</dbReference>
<keyword evidence="4" id="KW-1185">Reference proteome</keyword>
<dbReference type="InterPro" id="IPR011990">
    <property type="entry name" value="TPR-like_helical_dom_sf"/>
</dbReference>
<dbReference type="STRING" id="1194090.SAMN05443144_107130"/>
<reference evidence="3 4" key="1">
    <citation type="submission" date="2016-11" db="EMBL/GenBank/DDBJ databases">
        <authorList>
            <person name="Jaros S."/>
            <person name="Januszkiewicz K."/>
            <person name="Wedrychowicz H."/>
        </authorList>
    </citation>
    <scope>NUCLEOTIDE SEQUENCE [LARGE SCALE GENOMIC DNA]</scope>
    <source>
        <strain evidence="3 4">DSM 21986</strain>
    </source>
</reference>
<name>A0A1M5APT1_9BACT</name>
<dbReference type="AlphaFoldDB" id="A0A1M5APT1"/>
<organism evidence="3 4">
    <name type="scientific">Fodinibius roseus</name>
    <dbReference type="NCBI Taxonomy" id="1194090"/>
    <lineage>
        <taxon>Bacteria</taxon>
        <taxon>Pseudomonadati</taxon>
        <taxon>Balneolota</taxon>
        <taxon>Balneolia</taxon>
        <taxon>Balneolales</taxon>
        <taxon>Balneolaceae</taxon>
        <taxon>Fodinibius</taxon>
    </lineage>
</organism>
<feature type="compositionally biased region" description="Basic and acidic residues" evidence="1">
    <location>
        <begin position="303"/>
        <end position="320"/>
    </location>
</feature>
<dbReference type="Proteomes" id="UP000184041">
    <property type="component" value="Unassembled WGS sequence"/>
</dbReference>
<dbReference type="OrthoDB" id="9771846at2"/>
<dbReference type="Pfam" id="PF00535">
    <property type="entry name" value="Glycos_transf_2"/>
    <property type="match status" value="2"/>
</dbReference>
<proteinExistence type="predicted"/>
<dbReference type="SUPFAM" id="SSF53448">
    <property type="entry name" value="Nucleotide-diphospho-sugar transferases"/>
    <property type="match status" value="2"/>
</dbReference>
<dbReference type="EMBL" id="FQUS01000007">
    <property type="protein sequence ID" value="SHF31932.1"/>
    <property type="molecule type" value="Genomic_DNA"/>
</dbReference>
<gene>
    <name evidence="3" type="ORF">SAMN05443144_107130</name>
</gene>
<keyword evidence="3" id="KW-0808">Transferase</keyword>
<dbReference type="Gene3D" id="1.25.40.10">
    <property type="entry name" value="Tetratricopeptide repeat domain"/>
    <property type="match status" value="2"/>
</dbReference>
<dbReference type="InterPro" id="IPR029044">
    <property type="entry name" value="Nucleotide-diphossugar_trans"/>
</dbReference>
<dbReference type="InterPro" id="IPR001173">
    <property type="entry name" value="Glyco_trans_2-like"/>
</dbReference>
<evidence type="ECO:0000259" key="2">
    <source>
        <dbReference type="Pfam" id="PF00535"/>
    </source>
</evidence>
<feature type="domain" description="Glycosyltransferase 2-like" evidence="2">
    <location>
        <begin position="9"/>
        <end position="91"/>
    </location>
</feature>
<accession>A0A1M5APT1</accession>
<sequence length="781" mass="89264">MSNTSLLTVTIVVQDQKDVIEATLTSLYECTDLSFELFVIDDASSDGSNEVIQSVLDYYQHEQTFYYQHEQRAGRGYTLNEALVQCSGALFWAPETIREIDEPLLAEYLEQLKDAPEAAVLQRHGLPSDLPGWIDLVNRDQWPTDGAFLWNLQNVPSDQRYFNPFLNAYGSMDLAGRLMESSFLRSDSPWSRPSPMEKIQAPTLTLRQELLTTLLRGLETAGNDRNQILKALQSLETGSRPLSERDFDIELLNEAVAMKEDGRFNAALEKIEEVLDDQPSHPAAKQLKIQLLEKKRRFVEASELKHEISKTEREKEREGESEASGGESVEKERRAPQAPPEEKKEPLRREPDISLIIPTAIHGKAALEHGLLSVSEHCDPDEIQLIVIDNASLDDTHDYLEELQEKDFLGCQVITNQQNRGFAASVNQGLEQADTPYACIVHNDVAFRSDAVGQLKKIMEAHPDYALVGPAADKTLNPDQAVRNIDSDSPGLLPAEYIDSFCMMMRTDTGLRMDEAYELSFFEDIDLCFQARSAGYKVGIASRIEVTHHLGTTTFPLDLDTESKQYWKNVAYFNDKWGIEKFSEEELKSLSNFDQLLALDELVNPLFPEEEVKTQFERLFTDEMRTELYNTEHDPETLCQLVHLLMVMNKRDVMRRFEDRLEDVELPATLIYQLVRFYFNRNIYSRCTHYLSQLEPQNESLRADLYRLAIHIENKNFDEAVPMLRHLLDQAPANPTLYKLAGDIHKFNGNEKEGDSFYRLAKQINPFKFDATPTDAFGFED</sequence>
<dbReference type="PANTHER" id="PTHR43179">
    <property type="entry name" value="RHAMNOSYLTRANSFERASE WBBL"/>
    <property type="match status" value="1"/>
</dbReference>
<dbReference type="CDD" id="cd00761">
    <property type="entry name" value="Glyco_tranf_GTA_type"/>
    <property type="match status" value="1"/>
</dbReference>
<evidence type="ECO:0000313" key="4">
    <source>
        <dbReference type="Proteomes" id="UP000184041"/>
    </source>
</evidence>
<dbReference type="SUPFAM" id="SSF48452">
    <property type="entry name" value="TPR-like"/>
    <property type="match status" value="1"/>
</dbReference>
<evidence type="ECO:0000256" key="1">
    <source>
        <dbReference type="SAM" id="MobiDB-lite"/>
    </source>
</evidence>
<dbReference type="GO" id="GO:0016740">
    <property type="term" value="F:transferase activity"/>
    <property type="evidence" value="ECO:0007669"/>
    <property type="project" value="UniProtKB-KW"/>
</dbReference>
<dbReference type="RefSeq" id="WP_073062154.1">
    <property type="nucleotide sequence ID" value="NZ_FQUS01000007.1"/>
</dbReference>